<protein>
    <submittedName>
        <fullName evidence="2">Uncharacterized protein</fullName>
    </submittedName>
</protein>
<accession>A0A9N8HS56</accession>
<dbReference type="Proteomes" id="UP001153069">
    <property type="component" value="Unassembled WGS sequence"/>
</dbReference>
<keyword evidence="3" id="KW-1185">Reference proteome</keyword>
<gene>
    <name evidence="2" type="ORF">SEMRO_1671_G290080.1</name>
</gene>
<reference evidence="2" key="1">
    <citation type="submission" date="2020-06" db="EMBL/GenBank/DDBJ databases">
        <authorList>
            <consortium name="Plant Systems Biology data submission"/>
        </authorList>
    </citation>
    <scope>NUCLEOTIDE SEQUENCE</scope>
    <source>
        <strain evidence="2">D6</strain>
    </source>
</reference>
<dbReference type="OrthoDB" id="53465at2759"/>
<feature type="compositionally biased region" description="Low complexity" evidence="1">
    <location>
        <begin position="119"/>
        <end position="134"/>
    </location>
</feature>
<dbReference type="AlphaFoldDB" id="A0A9N8HS56"/>
<comment type="caution">
    <text evidence="2">The sequence shown here is derived from an EMBL/GenBank/DDBJ whole genome shotgun (WGS) entry which is preliminary data.</text>
</comment>
<evidence type="ECO:0000313" key="2">
    <source>
        <dbReference type="EMBL" id="CAB9525398.1"/>
    </source>
</evidence>
<feature type="region of interest" description="Disordered" evidence="1">
    <location>
        <begin position="113"/>
        <end position="134"/>
    </location>
</feature>
<name>A0A9N8HS56_9STRA</name>
<evidence type="ECO:0000256" key="1">
    <source>
        <dbReference type="SAM" id="MobiDB-lite"/>
    </source>
</evidence>
<organism evidence="2 3">
    <name type="scientific">Seminavis robusta</name>
    <dbReference type="NCBI Taxonomy" id="568900"/>
    <lineage>
        <taxon>Eukaryota</taxon>
        <taxon>Sar</taxon>
        <taxon>Stramenopiles</taxon>
        <taxon>Ochrophyta</taxon>
        <taxon>Bacillariophyta</taxon>
        <taxon>Bacillariophyceae</taxon>
        <taxon>Bacillariophycidae</taxon>
        <taxon>Naviculales</taxon>
        <taxon>Naviculaceae</taxon>
        <taxon>Seminavis</taxon>
    </lineage>
</organism>
<sequence length="284" mass="30905">MTCNMTSPRDALQVGMEALVCAAMLNNGGAHCLANGDFQNAYQSFKNALDMASQAELALLLQNPIATPIVGGQAHPQYTQQHCSTHRHGIQSSKQLQNYVTSTQETEGVLKESPLGQCAPPHATTPSPSASRAPSPFKNSTFFLYNEPFVFYSPDAAQGFTAERVALHKSQILFNLALVHHLAGGCVDDNSVFNALKLYDLCLENTIALAATQEGLAITIVALNNKAHIFHEFCEFRSLQVVQETIYAALVFLPKGVQVMDNSMLQGILFNVYMLRNLNCARAA</sequence>
<proteinExistence type="predicted"/>
<evidence type="ECO:0000313" key="3">
    <source>
        <dbReference type="Proteomes" id="UP001153069"/>
    </source>
</evidence>
<dbReference type="EMBL" id="CAICTM010001669">
    <property type="protein sequence ID" value="CAB9525398.1"/>
    <property type="molecule type" value="Genomic_DNA"/>
</dbReference>